<evidence type="ECO:0000313" key="1">
    <source>
        <dbReference type="EMBL" id="SVB75839.1"/>
    </source>
</evidence>
<dbReference type="AlphaFoldDB" id="A0A382GLK3"/>
<protein>
    <recommendedName>
        <fullName evidence="2">Methyltransferase type 11 domain-containing protein</fullName>
    </recommendedName>
</protein>
<dbReference type="EMBL" id="UINC01056152">
    <property type="protein sequence ID" value="SVB75839.1"/>
    <property type="molecule type" value="Genomic_DNA"/>
</dbReference>
<sequence>LLGVVGGTGTVALVGGPAGHGPLFAEHLGEAQVVGIDPDLRHWSAPTAFSRMCSAPGLPFFASSIRALAIDGRLGGDLLEEAARVVSPHGRVVISSATENTLPMLEETGLKILVAEAETVVAVLG</sequence>
<reference evidence="1" key="1">
    <citation type="submission" date="2018-05" db="EMBL/GenBank/DDBJ databases">
        <authorList>
            <person name="Lanie J.A."/>
            <person name="Ng W.-L."/>
            <person name="Kazmierczak K.M."/>
            <person name="Andrzejewski T.M."/>
            <person name="Davidsen T.M."/>
            <person name="Wayne K.J."/>
            <person name="Tettelin H."/>
            <person name="Glass J.I."/>
            <person name="Rusch D."/>
            <person name="Podicherti R."/>
            <person name="Tsui H.-C.T."/>
            <person name="Winkler M.E."/>
        </authorList>
    </citation>
    <scope>NUCLEOTIDE SEQUENCE</scope>
</reference>
<evidence type="ECO:0008006" key="2">
    <source>
        <dbReference type="Google" id="ProtNLM"/>
    </source>
</evidence>
<dbReference type="SUPFAM" id="SSF53335">
    <property type="entry name" value="S-adenosyl-L-methionine-dependent methyltransferases"/>
    <property type="match status" value="1"/>
</dbReference>
<organism evidence="1">
    <name type="scientific">marine metagenome</name>
    <dbReference type="NCBI Taxonomy" id="408172"/>
    <lineage>
        <taxon>unclassified sequences</taxon>
        <taxon>metagenomes</taxon>
        <taxon>ecological metagenomes</taxon>
    </lineage>
</organism>
<dbReference type="InterPro" id="IPR029063">
    <property type="entry name" value="SAM-dependent_MTases_sf"/>
</dbReference>
<name>A0A382GLK3_9ZZZZ</name>
<proteinExistence type="predicted"/>
<gene>
    <name evidence="1" type="ORF">METZ01_LOCUS228693</name>
</gene>
<feature type="non-terminal residue" evidence="1">
    <location>
        <position position="1"/>
    </location>
</feature>
<accession>A0A382GLK3</accession>